<dbReference type="GO" id="GO:0016301">
    <property type="term" value="F:kinase activity"/>
    <property type="evidence" value="ECO:0007669"/>
    <property type="project" value="UniProtKB-KW"/>
</dbReference>
<organism evidence="10 11">
    <name type="scientific">Nocardia kruczakiae</name>
    <dbReference type="NCBI Taxonomy" id="261477"/>
    <lineage>
        <taxon>Bacteria</taxon>
        <taxon>Bacillati</taxon>
        <taxon>Actinomycetota</taxon>
        <taxon>Actinomycetes</taxon>
        <taxon>Mycobacteriales</taxon>
        <taxon>Nocardiaceae</taxon>
        <taxon>Nocardia</taxon>
    </lineage>
</organism>
<dbReference type="Proteomes" id="UP001251217">
    <property type="component" value="Unassembled WGS sequence"/>
</dbReference>
<feature type="binding site" evidence="8">
    <location>
        <begin position="37"/>
        <end position="45"/>
    </location>
    <ligand>
        <name>ATP</name>
        <dbReference type="ChEBI" id="CHEBI:30616"/>
    </ligand>
</feature>
<evidence type="ECO:0000313" key="11">
    <source>
        <dbReference type="Proteomes" id="UP001251217"/>
    </source>
</evidence>
<dbReference type="SUPFAM" id="SSF52540">
    <property type="entry name" value="P-loop containing nucleoside triphosphate hydrolases"/>
    <property type="match status" value="1"/>
</dbReference>
<evidence type="ECO:0000313" key="10">
    <source>
        <dbReference type="EMBL" id="MDR7172495.1"/>
    </source>
</evidence>
<evidence type="ECO:0000256" key="7">
    <source>
        <dbReference type="ARBA" id="ARBA00048478"/>
    </source>
</evidence>
<sequence>MSGVDTLDDRIRGGRDVVESGIGDGIPGAELVVAMDGPSGTGKSSVSRRLAARLDARYLDTGAMYRVATLRVLRSGVELTDPAEIAAAVKDLPLTIGTDPGHELIELDGEDVSSEIRGDAVTKAVSAVSAVAEVRTQLVALQREIAAAAGRIVVEGRDIGTVVLPDADAKIYLTASAQARAARRNQQNIAEGRGDDYEAVLADVQRRDNLDSTRAVSPLRPAADAVQVDTSELSMDQVIDELYRVVAQQITVGERR</sequence>
<evidence type="ECO:0000259" key="9">
    <source>
        <dbReference type="Pfam" id="PF02224"/>
    </source>
</evidence>
<evidence type="ECO:0000256" key="6">
    <source>
        <dbReference type="ARBA" id="ARBA00047615"/>
    </source>
</evidence>
<dbReference type="Pfam" id="PF02224">
    <property type="entry name" value="Cytidylate_kin"/>
    <property type="match status" value="1"/>
</dbReference>
<keyword evidence="2 8" id="KW-0808">Transferase</keyword>
<dbReference type="InterPro" id="IPR003136">
    <property type="entry name" value="Cytidylate_kin"/>
</dbReference>
<accession>A0ABU1XPL2</accession>
<evidence type="ECO:0000256" key="4">
    <source>
        <dbReference type="ARBA" id="ARBA00022777"/>
    </source>
</evidence>
<keyword evidence="8" id="KW-0963">Cytoplasm</keyword>
<evidence type="ECO:0000256" key="5">
    <source>
        <dbReference type="ARBA" id="ARBA00022840"/>
    </source>
</evidence>
<dbReference type="NCBIfam" id="TIGR00017">
    <property type="entry name" value="cmk"/>
    <property type="match status" value="1"/>
</dbReference>
<dbReference type="InterPro" id="IPR011994">
    <property type="entry name" value="Cytidylate_kinase_dom"/>
</dbReference>
<comment type="catalytic activity">
    <reaction evidence="6 8">
        <text>dCMP + ATP = dCDP + ADP</text>
        <dbReference type="Rhea" id="RHEA:25094"/>
        <dbReference type="ChEBI" id="CHEBI:30616"/>
        <dbReference type="ChEBI" id="CHEBI:57566"/>
        <dbReference type="ChEBI" id="CHEBI:58593"/>
        <dbReference type="ChEBI" id="CHEBI:456216"/>
        <dbReference type="EC" id="2.7.4.25"/>
    </reaction>
</comment>
<evidence type="ECO:0000256" key="2">
    <source>
        <dbReference type="ARBA" id="ARBA00022679"/>
    </source>
</evidence>
<reference evidence="10 11" key="1">
    <citation type="submission" date="2023-07" db="EMBL/GenBank/DDBJ databases">
        <title>Sorghum-associated microbial communities from plants grown in Nebraska, USA.</title>
        <authorList>
            <person name="Schachtman D."/>
        </authorList>
    </citation>
    <scope>NUCLEOTIDE SEQUENCE [LARGE SCALE GENOMIC DNA]</scope>
    <source>
        <strain evidence="10 11">4272</strain>
    </source>
</reference>
<proteinExistence type="inferred from homology"/>
<dbReference type="HAMAP" id="MF_00238">
    <property type="entry name" value="Cytidyl_kinase_type1"/>
    <property type="match status" value="1"/>
</dbReference>
<dbReference type="PANTHER" id="PTHR21299">
    <property type="entry name" value="CYTIDYLATE KINASE/PANTOATE-BETA-ALANINE LIGASE"/>
    <property type="match status" value="1"/>
</dbReference>
<comment type="similarity">
    <text evidence="1 8">Belongs to the cytidylate kinase family. Type 1 subfamily.</text>
</comment>
<gene>
    <name evidence="8" type="primary">cmk</name>
    <name evidence="10" type="ORF">J2W56_006260</name>
</gene>
<comment type="subcellular location">
    <subcellularLocation>
        <location evidence="8">Cytoplasm</location>
    </subcellularLocation>
</comment>
<evidence type="ECO:0000256" key="1">
    <source>
        <dbReference type="ARBA" id="ARBA00009427"/>
    </source>
</evidence>
<dbReference type="EMBL" id="JAVDWW010000013">
    <property type="protein sequence ID" value="MDR7172495.1"/>
    <property type="molecule type" value="Genomic_DNA"/>
</dbReference>
<keyword evidence="3 8" id="KW-0547">Nucleotide-binding</keyword>
<dbReference type="InterPro" id="IPR027417">
    <property type="entry name" value="P-loop_NTPase"/>
</dbReference>
<feature type="domain" description="Cytidylate kinase" evidence="9">
    <location>
        <begin position="33"/>
        <end position="246"/>
    </location>
</feature>
<evidence type="ECO:0000256" key="8">
    <source>
        <dbReference type="HAMAP-Rule" id="MF_00238"/>
    </source>
</evidence>
<dbReference type="CDD" id="cd02020">
    <property type="entry name" value="CMPK"/>
    <property type="match status" value="1"/>
</dbReference>
<dbReference type="PANTHER" id="PTHR21299:SF2">
    <property type="entry name" value="CYTIDYLATE KINASE"/>
    <property type="match status" value="1"/>
</dbReference>
<keyword evidence="4 8" id="KW-0418">Kinase</keyword>
<protein>
    <recommendedName>
        <fullName evidence="8">Cytidylate kinase</fullName>
        <shortName evidence="8">CK</shortName>
        <ecNumber evidence="8">2.7.4.25</ecNumber>
    </recommendedName>
    <alternativeName>
        <fullName evidence="8">Cytidine monophosphate kinase</fullName>
        <shortName evidence="8">CMP kinase</shortName>
    </alternativeName>
</protein>
<name>A0ABU1XPL2_9NOCA</name>
<dbReference type="Gene3D" id="3.40.50.300">
    <property type="entry name" value="P-loop containing nucleotide triphosphate hydrolases"/>
    <property type="match status" value="1"/>
</dbReference>
<comment type="caution">
    <text evidence="10">The sequence shown here is derived from an EMBL/GenBank/DDBJ whole genome shotgun (WGS) entry which is preliminary data.</text>
</comment>
<dbReference type="EC" id="2.7.4.25" evidence="8"/>
<comment type="catalytic activity">
    <reaction evidence="7 8">
        <text>CMP + ATP = CDP + ADP</text>
        <dbReference type="Rhea" id="RHEA:11600"/>
        <dbReference type="ChEBI" id="CHEBI:30616"/>
        <dbReference type="ChEBI" id="CHEBI:58069"/>
        <dbReference type="ChEBI" id="CHEBI:60377"/>
        <dbReference type="ChEBI" id="CHEBI:456216"/>
        <dbReference type="EC" id="2.7.4.25"/>
    </reaction>
</comment>
<keyword evidence="11" id="KW-1185">Reference proteome</keyword>
<evidence type="ECO:0000256" key="3">
    <source>
        <dbReference type="ARBA" id="ARBA00022741"/>
    </source>
</evidence>
<keyword evidence="5 8" id="KW-0067">ATP-binding</keyword>